<dbReference type="EMBL" id="QGUI02000220">
    <property type="protein sequence ID" value="MFO7193480.1"/>
    <property type="molecule type" value="Genomic_DNA"/>
</dbReference>
<dbReference type="Pfam" id="PF19694">
    <property type="entry name" value="DUF6194"/>
    <property type="match status" value="1"/>
</dbReference>
<reference evidence="2 3" key="1">
    <citation type="journal article" date="2021" name="BMC Genomics">
        <title>Genome-resolved metagenome and metatranscriptome analyses of thermophilic composting reveal key bacterial players and their metabolic interactions.</title>
        <authorList>
            <person name="Braga L.P.P."/>
            <person name="Pereira R.V."/>
            <person name="Martins L.F."/>
            <person name="Moura L.M.S."/>
            <person name="Sanchez F.B."/>
            <person name="Patane J.S.L."/>
            <person name="da Silva A.M."/>
            <person name="Setubal J.C."/>
        </authorList>
    </citation>
    <scope>NUCLEOTIDE SEQUENCE [LARGE SCALE GENOMIC DNA]</scope>
    <source>
        <strain evidence="2">ZC4RG45</strain>
    </source>
</reference>
<feature type="domain" description="DUF6194" evidence="1">
    <location>
        <begin position="1"/>
        <end position="128"/>
    </location>
</feature>
<proteinExistence type="predicted"/>
<protein>
    <submittedName>
        <fullName evidence="2">DUF6194 family protein</fullName>
    </submittedName>
</protein>
<sequence>MDKDEIIELVAGFPGVLTVLPGPGDGSPEISWGDAFFYYAPDGVPPAKGQPFATVVTKDYPGDEDSRLDRSGVFRVNVFAGREAFERWTGRSPREAAVEKVDVSRFDVIFAHPVYGSLGWLAVVNPGPVP</sequence>
<evidence type="ECO:0000313" key="3">
    <source>
        <dbReference type="Proteomes" id="UP000249324"/>
    </source>
</evidence>
<organism evidence="2 3">
    <name type="scientific">Thermocrispum agreste</name>
    <dbReference type="NCBI Taxonomy" id="37925"/>
    <lineage>
        <taxon>Bacteria</taxon>
        <taxon>Bacillati</taxon>
        <taxon>Actinomycetota</taxon>
        <taxon>Actinomycetes</taxon>
        <taxon>Pseudonocardiales</taxon>
        <taxon>Pseudonocardiaceae</taxon>
        <taxon>Thermocrispum</taxon>
    </lineage>
</organism>
<evidence type="ECO:0000313" key="2">
    <source>
        <dbReference type="EMBL" id="MFO7193480.1"/>
    </source>
</evidence>
<accession>A0ABD6FHH9</accession>
<evidence type="ECO:0000259" key="1">
    <source>
        <dbReference type="Pfam" id="PF19694"/>
    </source>
</evidence>
<dbReference type="Proteomes" id="UP000249324">
    <property type="component" value="Unassembled WGS sequence"/>
</dbReference>
<comment type="caution">
    <text evidence="2">The sequence shown here is derived from an EMBL/GenBank/DDBJ whole genome shotgun (WGS) entry which is preliminary data.</text>
</comment>
<dbReference type="InterPro" id="IPR045676">
    <property type="entry name" value="DUF6194"/>
</dbReference>
<feature type="non-terminal residue" evidence="2">
    <location>
        <position position="130"/>
    </location>
</feature>
<name>A0ABD6FHH9_9PSEU</name>
<dbReference type="AlphaFoldDB" id="A0ABD6FHH9"/>
<gene>
    <name evidence="2" type="ORF">DIU77_014665</name>
</gene>